<dbReference type="GO" id="GO:0003735">
    <property type="term" value="F:structural constituent of ribosome"/>
    <property type="evidence" value="ECO:0007669"/>
    <property type="project" value="InterPro"/>
</dbReference>
<evidence type="ECO:0000256" key="2">
    <source>
        <dbReference type="ARBA" id="ARBA00022980"/>
    </source>
</evidence>
<dbReference type="InterPro" id="IPR047865">
    <property type="entry name" value="Ribosomal_uL10_bac_type"/>
</dbReference>
<sequence length="177" mass="18920">MARGLVTVEEKAAQVAAISEKLQNSASVIVVDYLGLNVAEVTELRKQLREAGVEMQVLKNTILRRAAKDANIEGLDEYFAGPTAVAFSSEDIVAPAKILSEFAKKAENLSIKGGLVEGKVANVEVINQVASMPGREELLAMLAQVLQAPIRNTASVLQQMSPALKMAYALNAVIESK</sequence>
<dbReference type="SUPFAM" id="SSF160369">
    <property type="entry name" value="Ribosomal protein L10-like"/>
    <property type="match status" value="1"/>
</dbReference>
<evidence type="ECO:0000313" key="8">
    <source>
        <dbReference type="Proteomes" id="UP000005990"/>
    </source>
</evidence>
<reference evidence="7 8" key="1">
    <citation type="submission" date="2010-10" db="EMBL/GenBank/DDBJ databases">
        <authorList>
            <person name="Durkin A.S."/>
            <person name="Madupu R."/>
            <person name="Torralba M."/>
            <person name="Gillis M."/>
            <person name="Methe B."/>
            <person name="Sutton G."/>
            <person name="Nelson K.E."/>
        </authorList>
    </citation>
    <scope>NUCLEOTIDE SEQUENCE [LARGE SCALE GENOMIC DNA]</scope>
    <source>
        <strain evidence="7 8">ACS-139-V-Col8</strain>
    </source>
</reference>
<dbReference type="Gene3D" id="6.10.250.290">
    <property type="match status" value="1"/>
</dbReference>
<comment type="similarity">
    <text evidence="1 6">Belongs to the universal ribosomal protein uL10 family.</text>
</comment>
<dbReference type="Pfam" id="PF00466">
    <property type="entry name" value="Ribosomal_L10"/>
    <property type="match status" value="1"/>
</dbReference>
<protein>
    <recommendedName>
        <fullName evidence="5 6">Large ribosomal subunit protein uL10</fullName>
    </recommendedName>
</protein>
<comment type="subunit">
    <text evidence="4 6">Part of the ribosomal stalk of the 50S ribosomal subunit. The N-terminus interacts with L11 and the large rRNA to form the base of the stalk. The C-terminus forms an elongated spine to which L12 dimers bind in a sequential fashion forming a multimeric L10(L12)X complex.</text>
</comment>
<dbReference type="PANTHER" id="PTHR11560">
    <property type="entry name" value="39S RIBOSOMAL PROTEIN L10, MITOCHONDRIAL"/>
    <property type="match status" value="1"/>
</dbReference>
<dbReference type="GO" id="GO:0015934">
    <property type="term" value="C:large ribosomal subunit"/>
    <property type="evidence" value="ECO:0007669"/>
    <property type="project" value="InterPro"/>
</dbReference>
<dbReference type="InterPro" id="IPR022973">
    <property type="entry name" value="Ribosomal_uL10_bac"/>
</dbReference>
<comment type="function">
    <text evidence="6">Forms part of the ribosomal stalk, playing a central role in the interaction of the ribosome with GTP-bound translation factors.</text>
</comment>
<evidence type="ECO:0000313" key="7">
    <source>
        <dbReference type="EMBL" id="EFR31434.1"/>
    </source>
</evidence>
<evidence type="ECO:0000256" key="3">
    <source>
        <dbReference type="ARBA" id="ARBA00023274"/>
    </source>
</evidence>
<keyword evidence="3 6" id="KW-0687">Ribonucleoprotein</keyword>
<name>E4KNL7_9LACT</name>
<dbReference type="CDD" id="cd05797">
    <property type="entry name" value="Ribosomal_L10"/>
    <property type="match status" value="1"/>
</dbReference>
<keyword evidence="2 6" id="KW-0689">Ribosomal protein</keyword>
<dbReference type="HAMAP" id="MF_00362">
    <property type="entry name" value="Ribosomal_uL10"/>
    <property type="match status" value="1"/>
</dbReference>
<dbReference type="InterPro" id="IPR043141">
    <property type="entry name" value="Ribosomal_uL10-like_sf"/>
</dbReference>
<keyword evidence="6" id="KW-0694">RNA-binding</keyword>
<accession>E4KNL7</accession>
<dbReference type="InterPro" id="IPR002363">
    <property type="entry name" value="Ribosomal_uL10_CS_bac"/>
</dbReference>
<dbReference type="STRING" id="908337.HMPREF9257_0797"/>
<evidence type="ECO:0000256" key="1">
    <source>
        <dbReference type="ARBA" id="ARBA00008889"/>
    </source>
</evidence>
<dbReference type="InterPro" id="IPR001790">
    <property type="entry name" value="Ribosomal_uL10"/>
</dbReference>
<dbReference type="AlphaFoldDB" id="E4KNL7"/>
<dbReference type="Gene3D" id="3.30.70.1730">
    <property type="match status" value="1"/>
</dbReference>
<organism evidence="7 8">
    <name type="scientific">Eremococcus coleocola ACS-139-V-Col8</name>
    <dbReference type="NCBI Taxonomy" id="908337"/>
    <lineage>
        <taxon>Bacteria</taxon>
        <taxon>Bacillati</taxon>
        <taxon>Bacillota</taxon>
        <taxon>Bacilli</taxon>
        <taxon>Lactobacillales</taxon>
        <taxon>Aerococcaceae</taxon>
        <taxon>Eremococcus</taxon>
    </lineage>
</organism>
<gene>
    <name evidence="6 7" type="primary">rplJ</name>
    <name evidence="7" type="ORF">HMPREF9257_0797</name>
</gene>
<dbReference type="GO" id="GO:0006412">
    <property type="term" value="P:translation"/>
    <property type="evidence" value="ECO:0007669"/>
    <property type="project" value="UniProtKB-UniRule"/>
</dbReference>
<evidence type="ECO:0000256" key="4">
    <source>
        <dbReference type="ARBA" id="ARBA00026025"/>
    </source>
</evidence>
<dbReference type="RefSeq" id="WP_006418073.1">
    <property type="nucleotide sequence ID" value="NZ_AENN01000012.1"/>
</dbReference>
<comment type="caution">
    <text evidence="7">The sequence shown here is derived from an EMBL/GenBank/DDBJ whole genome shotgun (WGS) entry which is preliminary data.</text>
</comment>
<dbReference type="EMBL" id="AENN01000012">
    <property type="protein sequence ID" value="EFR31434.1"/>
    <property type="molecule type" value="Genomic_DNA"/>
</dbReference>
<dbReference type="PROSITE" id="PS01109">
    <property type="entry name" value="RIBOSOMAL_L10"/>
    <property type="match status" value="1"/>
</dbReference>
<evidence type="ECO:0000256" key="6">
    <source>
        <dbReference type="HAMAP-Rule" id="MF_00362"/>
    </source>
</evidence>
<dbReference type="eggNOG" id="COG0244">
    <property type="taxonomic scope" value="Bacteria"/>
</dbReference>
<evidence type="ECO:0000256" key="5">
    <source>
        <dbReference type="ARBA" id="ARBA00035202"/>
    </source>
</evidence>
<keyword evidence="6" id="KW-0699">rRNA-binding</keyword>
<dbReference type="OrthoDB" id="9808307at2"/>
<proteinExistence type="inferred from homology"/>
<dbReference type="Proteomes" id="UP000005990">
    <property type="component" value="Unassembled WGS sequence"/>
</dbReference>
<dbReference type="NCBIfam" id="NF000955">
    <property type="entry name" value="PRK00099.1-1"/>
    <property type="match status" value="1"/>
</dbReference>
<keyword evidence="8" id="KW-1185">Reference proteome</keyword>
<dbReference type="GO" id="GO:0070180">
    <property type="term" value="F:large ribosomal subunit rRNA binding"/>
    <property type="evidence" value="ECO:0007669"/>
    <property type="project" value="UniProtKB-UniRule"/>
</dbReference>